<feature type="compositionally biased region" description="Gly residues" evidence="4">
    <location>
        <begin position="222"/>
        <end position="236"/>
    </location>
</feature>
<evidence type="ECO:0000256" key="3">
    <source>
        <dbReference type="PROSITE-ProRule" id="PRU00880"/>
    </source>
</evidence>
<reference evidence="9 10" key="1">
    <citation type="journal article" date="2018" name="Plant J.">
        <title>Genome sequences of Chlorella sorokiniana UTEX 1602 and Micractinium conductrix SAG 241.80: implications to maltose excretion by a green alga.</title>
        <authorList>
            <person name="Arriola M.B."/>
            <person name="Velmurugan N."/>
            <person name="Zhang Y."/>
            <person name="Plunkett M.H."/>
            <person name="Hondzo H."/>
            <person name="Barney B.M."/>
        </authorList>
    </citation>
    <scope>NUCLEOTIDE SEQUENCE [LARGE SCALE GENOMIC DNA]</scope>
    <source>
        <strain evidence="10">UTEX 1602</strain>
    </source>
</reference>
<dbReference type="InterPro" id="IPR057756">
    <property type="entry name" value="PI3-kinase_type3/VPS34_cat"/>
</dbReference>
<dbReference type="SMART" id="SM00145">
    <property type="entry name" value="PI3Ka"/>
    <property type="match status" value="1"/>
</dbReference>
<feature type="compositionally biased region" description="Gly residues" evidence="4">
    <location>
        <begin position="653"/>
        <end position="662"/>
    </location>
</feature>
<feature type="domain" description="PI3K/PI4K catalytic" evidence="6">
    <location>
        <begin position="676"/>
        <end position="950"/>
    </location>
</feature>
<keyword evidence="5" id="KW-0812">Transmembrane</keyword>
<dbReference type="FunFam" id="1.10.1070.11:FF:000014">
    <property type="entry name" value="Phosphatidylinositol 3-kinase, root isoform"/>
    <property type="match status" value="1"/>
</dbReference>
<comment type="caution">
    <text evidence="9">The sequence shown here is derived from an EMBL/GenBank/DDBJ whole genome shotgun (WGS) entry which is preliminary data.</text>
</comment>
<evidence type="ECO:0000259" key="6">
    <source>
        <dbReference type="PROSITE" id="PS50290"/>
    </source>
</evidence>
<keyword evidence="10" id="KW-1185">Reference proteome</keyword>
<accession>A0A2P6TZR8</accession>
<keyword evidence="5" id="KW-0472">Membrane</keyword>
<feature type="domain" description="PIK helical" evidence="7">
    <location>
        <begin position="343"/>
        <end position="526"/>
    </location>
</feature>
<dbReference type="GO" id="GO:0034272">
    <property type="term" value="C:phosphatidylinositol 3-kinase complex, class III, type II"/>
    <property type="evidence" value="ECO:0007669"/>
    <property type="project" value="TreeGrafter"/>
</dbReference>
<dbReference type="Pfam" id="PF00792">
    <property type="entry name" value="PI3K_C2"/>
    <property type="match status" value="1"/>
</dbReference>
<dbReference type="GO" id="GO:0005768">
    <property type="term" value="C:endosome"/>
    <property type="evidence" value="ECO:0007669"/>
    <property type="project" value="TreeGrafter"/>
</dbReference>
<dbReference type="GO" id="GO:0000045">
    <property type="term" value="P:autophagosome assembly"/>
    <property type="evidence" value="ECO:0007669"/>
    <property type="project" value="TreeGrafter"/>
</dbReference>
<evidence type="ECO:0000313" key="9">
    <source>
        <dbReference type="EMBL" id="PRW59562.1"/>
    </source>
</evidence>
<dbReference type="Gene3D" id="1.25.40.70">
    <property type="entry name" value="Phosphatidylinositol 3-kinase, accessory domain (PIK)"/>
    <property type="match status" value="1"/>
</dbReference>
<dbReference type="GO" id="GO:0005777">
    <property type="term" value="C:peroxisome"/>
    <property type="evidence" value="ECO:0007669"/>
    <property type="project" value="TreeGrafter"/>
</dbReference>
<dbReference type="InterPro" id="IPR036940">
    <property type="entry name" value="PI3/4_kinase_cat_sf"/>
</dbReference>
<evidence type="ECO:0000313" key="10">
    <source>
        <dbReference type="Proteomes" id="UP000239899"/>
    </source>
</evidence>
<dbReference type="GO" id="GO:0034271">
    <property type="term" value="C:phosphatidylinositol 3-kinase complex, class III, type I"/>
    <property type="evidence" value="ECO:0007669"/>
    <property type="project" value="TreeGrafter"/>
</dbReference>
<keyword evidence="1" id="KW-0808">Transferase</keyword>
<dbReference type="PROSITE" id="PS51545">
    <property type="entry name" value="PIK_HELICAL"/>
    <property type="match status" value="1"/>
</dbReference>
<evidence type="ECO:0000259" key="7">
    <source>
        <dbReference type="PROSITE" id="PS51545"/>
    </source>
</evidence>
<dbReference type="Pfam" id="PF00454">
    <property type="entry name" value="PI3_PI4_kinase"/>
    <property type="match status" value="1"/>
</dbReference>
<evidence type="ECO:0000256" key="1">
    <source>
        <dbReference type="ARBA" id="ARBA00022679"/>
    </source>
</evidence>
<dbReference type="CDD" id="cd00896">
    <property type="entry name" value="PI3Kc_III"/>
    <property type="match status" value="1"/>
</dbReference>
<name>A0A2P6TZR8_CHLSO</name>
<evidence type="ECO:0000256" key="5">
    <source>
        <dbReference type="SAM" id="Phobius"/>
    </source>
</evidence>
<dbReference type="Gene3D" id="1.10.1070.11">
    <property type="entry name" value="Phosphatidylinositol 3-/4-kinase, catalytic domain"/>
    <property type="match status" value="1"/>
</dbReference>
<keyword evidence="2" id="KW-0418">Kinase</keyword>
<sequence>MPLACSQMQAPELHFYVSADLGFQVQLRVDRLLGCLPAYRETDAAGADGSVPPSALCVEGRLCSYGEPLGIPARTAWAEAGAASAGWDTWLAFPIKYRDLGHDAQLALTVWEARDGEARRALGGTTLRLFSKKGRLKTGPQELQVWLGRAADGGWPSTTPAKVPMAQRGELGRVEQVVKRYERGEVEHVDWLDRLAQRSIAELRAREAERRQTEADAAAAGEGAGLGAPASNGGGSSSSAVAPGGIQLLVELPSFPRTVIYQQAAVGQHGGPPASSLAAGSTATADAISTPLPGTSAAAGGGGGGGAGGASSLILLHDAEVGRENPAEAKAAKLARSLTRGLVDKKLKPDTEERRRIEAVLDYPPNRPLSADDKALLWRFRYALTAFPRALTKFLKCVDWSDASEARQAAELMQQWAPIGVADALELLSPDFVNEEVRGHAVEVLQKTDDEELLYYLLQLVQALRYEAADDSRLAAFLVARGRRSLTVASFLFWYLLTELGDDSFGPRAAVVQVQLMARLKHISETVSSMRGAASKKAEALRGLLSPGGVHADLAGFACPCPLDPSVQLLGLVPSECSVFKSAMTPLRLTFRARLPGGSAVLGSPGGEDGSGSALQQSHEGRLASLTLASQHSLGADGSPGHGSGSRRQSSQHGGGSGGGTGPPSAVASPHLTAADAAGGLVSSPAQLSPTISGRDDSLAAVQDHPLALVTVIYKRGDDLRQDQLVVQMISLMDRLLKREHLDLKITPYQVLATSCTDGFIEFVPSQPLARVLAENRSIHRFLAMHHPDPLGPFGLNSEVLSTFVKSCAGYCVMTYLLGVGDRHLDNLMLTTDGRLFHIDFGYILGRDPKPFPPPMKLCKEMVDAMGGQESEHYRQFKTYCCEAYNILRKSANLLLNLLHLMAGSSIPDIQSDPEKAMLKLQEKLRPELRDEEAALWLTQVLSDSATALMPQVMEKAHQWAQTWRQSLRLWWPSACCGLAAGSQAAPSRPLCFLPARREPRCRRCMAEADMGGVPVRQGVVFSAVWFALGALVCYVVQQGGGGGGTVAPPALVTLGDRHHSVPCTLPAQTTTNRKNLVFAAVGDGWTPDMWGFGKHANWDLVAVYYGQDKDWDCPQCTLAMKMPDSMKWQMVWKLMTAKDKDKWGGLWGEWREQYEYVMVADDDLVMDACVINTVFEVMKRRDLLVAQPSNCRGDDSDNPYWVHWQIPGVELHTVNVVEVTAPILQMAFLDTAVRPLLKNTYSGWGLPFCFTAVAGFPHGRLAAIDSVCMIHPARDPPGNRTEKINVSTRIRLGLIKPGSIYARFGELTPFKAPRDEQQALWKQCGFNEENARKARMLFPPVQTMHGIVPLEPAAGQLVAVAGRPGWQLMQLALAAVAGAGVVLAYLRRSRAGSGPRPVLQVHAIGLQHR</sequence>
<dbReference type="InterPro" id="IPR001263">
    <property type="entry name" value="PI3K_accessory_dom"/>
</dbReference>
<dbReference type="Proteomes" id="UP000239899">
    <property type="component" value="Unassembled WGS sequence"/>
</dbReference>
<feature type="domain" description="C2 PI3K-type" evidence="8">
    <location>
        <begin position="36"/>
        <end position="184"/>
    </location>
</feature>
<evidence type="ECO:0000259" key="8">
    <source>
        <dbReference type="PROSITE" id="PS51547"/>
    </source>
</evidence>
<dbReference type="InterPro" id="IPR000403">
    <property type="entry name" value="PI3/4_kinase_cat_dom"/>
</dbReference>
<evidence type="ECO:0000256" key="4">
    <source>
        <dbReference type="SAM" id="MobiDB-lite"/>
    </source>
</evidence>
<organism evidence="9 10">
    <name type="scientific">Chlorella sorokiniana</name>
    <name type="common">Freshwater green alga</name>
    <dbReference type="NCBI Taxonomy" id="3076"/>
    <lineage>
        <taxon>Eukaryota</taxon>
        <taxon>Viridiplantae</taxon>
        <taxon>Chlorophyta</taxon>
        <taxon>core chlorophytes</taxon>
        <taxon>Trebouxiophyceae</taxon>
        <taxon>Chlorellales</taxon>
        <taxon>Chlorellaceae</taxon>
        <taxon>Chlorella clade</taxon>
        <taxon>Chlorella</taxon>
    </lineage>
</organism>
<gene>
    <name evidence="9" type="ORF">C2E21_1508</name>
</gene>
<feature type="transmembrane region" description="Helical" evidence="5">
    <location>
        <begin position="1367"/>
        <end position="1387"/>
    </location>
</feature>
<dbReference type="InterPro" id="IPR011009">
    <property type="entry name" value="Kinase-like_dom_sf"/>
</dbReference>
<protein>
    <submittedName>
        <fullName evidence="9">Phosphatidylinositol 3-root isoform</fullName>
    </submittedName>
</protein>
<dbReference type="PROSITE" id="PS50290">
    <property type="entry name" value="PI3_4_KINASE_3"/>
    <property type="match status" value="1"/>
</dbReference>
<dbReference type="InterPro" id="IPR002420">
    <property type="entry name" value="PI3K-type_C2_dom"/>
</dbReference>
<dbReference type="SMART" id="SM00146">
    <property type="entry name" value="PI3Kc"/>
    <property type="match status" value="1"/>
</dbReference>
<dbReference type="InterPro" id="IPR042236">
    <property type="entry name" value="PI3K_accessory_sf"/>
</dbReference>
<dbReference type="InterPro" id="IPR035892">
    <property type="entry name" value="C2_domain_sf"/>
</dbReference>
<dbReference type="SUPFAM" id="SSF56112">
    <property type="entry name" value="Protein kinase-like (PK-like)"/>
    <property type="match status" value="1"/>
</dbReference>
<proteinExistence type="inferred from homology"/>
<dbReference type="Gene3D" id="2.60.40.150">
    <property type="entry name" value="C2 domain"/>
    <property type="match status" value="1"/>
</dbReference>
<feature type="region of interest" description="Disordered" evidence="4">
    <location>
        <begin position="211"/>
        <end position="240"/>
    </location>
</feature>
<dbReference type="GO" id="GO:0000407">
    <property type="term" value="C:phagophore assembly site"/>
    <property type="evidence" value="ECO:0007669"/>
    <property type="project" value="TreeGrafter"/>
</dbReference>
<dbReference type="Gene3D" id="3.30.1010.10">
    <property type="entry name" value="Phosphatidylinositol 3-kinase Catalytic Subunit, Chain A, domain 4"/>
    <property type="match status" value="1"/>
</dbReference>
<evidence type="ECO:0000256" key="2">
    <source>
        <dbReference type="ARBA" id="ARBA00022777"/>
    </source>
</evidence>
<dbReference type="OrthoDB" id="67688at2759"/>
<dbReference type="CDD" id="cd00870">
    <property type="entry name" value="PI3Ka_III"/>
    <property type="match status" value="1"/>
</dbReference>
<dbReference type="InterPro" id="IPR016024">
    <property type="entry name" value="ARM-type_fold"/>
</dbReference>
<dbReference type="PANTHER" id="PTHR10048">
    <property type="entry name" value="PHOSPHATIDYLINOSITOL KINASE"/>
    <property type="match status" value="1"/>
</dbReference>
<comment type="similarity">
    <text evidence="3">Belongs to the PI3/PI4-kinase family.</text>
</comment>
<dbReference type="GO" id="GO:0048015">
    <property type="term" value="P:phosphatidylinositol-mediated signaling"/>
    <property type="evidence" value="ECO:0007669"/>
    <property type="project" value="TreeGrafter"/>
</dbReference>
<keyword evidence="5" id="KW-1133">Transmembrane helix</keyword>
<dbReference type="SUPFAM" id="SSF48371">
    <property type="entry name" value="ARM repeat"/>
    <property type="match status" value="1"/>
</dbReference>
<dbReference type="EMBL" id="LHPG02000003">
    <property type="protein sequence ID" value="PRW59562.1"/>
    <property type="molecule type" value="Genomic_DNA"/>
</dbReference>
<dbReference type="PANTHER" id="PTHR10048:SF7">
    <property type="entry name" value="PHOSPHATIDYLINOSITOL 3-KINASE CATALYTIC SUBUNIT TYPE 3"/>
    <property type="match status" value="1"/>
</dbReference>
<dbReference type="PROSITE" id="PS51547">
    <property type="entry name" value="C2_PI3K"/>
    <property type="match status" value="1"/>
</dbReference>
<dbReference type="PROSITE" id="PS00916">
    <property type="entry name" value="PI3_4_KINASE_2"/>
    <property type="match status" value="1"/>
</dbReference>
<dbReference type="Pfam" id="PF00613">
    <property type="entry name" value="PI3Ka"/>
    <property type="match status" value="1"/>
</dbReference>
<dbReference type="GO" id="GO:0016303">
    <property type="term" value="F:1-phosphatidylinositol-3-kinase activity"/>
    <property type="evidence" value="ECO:0007669"/>
    <property type="project" value="TreeGrafter"/>
</dbReference>
<dbReference type="GO" id="GO:0006897">
    <property type="term" value="P:endocytosis"/>
    <property type="evidence" value="ECO:0007669"/>
    <property type="project" value="TreeGrafter"/>
</dbReference>
<dbReference type="STRING" id="3076.A0A2P6TZR8"/>
<feature type="region of interest" description="Disordered" evidence="4">
    <location>
        <begin position="632"/>
        <end position="670"/>
    </location>
</feature>
<dbReference type="InterPro" id="IPR015433">
    <property type="entry name" value="PI3/4_kinase"/>
</dbReference>
<dbReference type="InterPro" id="IPR018936">
    <property type="entry name" value="PI3/4_kinase_CS"/>
</dbReference>
<dbReference type="SUPFAM" id="SSF49562">
    <property type="entry name" value="C2 domain (Calcium/lipid-binding domain, CaLB)"/>
    <property type="match status" value="1"/>
</dbReference>